<reference evidence="2 4" key="2">
    <citation type="submission" date="2017-08" db="EMBL/GenBank/DDBJ databases">
        <authorList>
            <person name="Feschi L."/>
            <person name="Jeukens J."/>
            <person name="Emond-Rheault J.-G."/>
            <person name="Kukavica-Ibrulj I."/>
            <person name="Boyle B."/>
            <person name="Levesque R.C."/>
        </authorList>
    </citation>
    <scope>NUCLEOTIDE SEQUENCE [LARGE SCALE GENOMIC DNA]</scope>
    <source>
        <strain evidence="2 4">PA-W36</strain>
    </source>
</reference>
<organism evidence="1 3">
    <name type="scientific">Pseudomonas aeruginosa</name>
    <dbReference type="NCBI Taxonomy" id="287"/>
    <lineage>
        <taxon>Bacteria</taxon>
        <taxon>Pseudomonadati</taxon>
        <taxon>Pseudomonadota</taxon>
        <taxon>Gammaproteobacteria</taxon>
        <taxon>Pseudomonadales</taxon>
        <taxon>Pseudomonadaceae</taxon>
        <taxon>Pseudomonas</taxon>
    </lineage>
</organism>
<reference evidence="2 4" key="3">
    <citation type="submission" date="2019-01" db="EMBL/GenBank/DDBJ databases">
        <title>The Pseudomonas aeruginosa pan-genome provides new insights on its population structure, horizontal gene transfer and pathogenicity.</title>
        <authorList>
            <person name="Freschi L."/>
            <person name="Vincent A.T."/>
            <person name="Jeukens J."/>
            <person name="Emond-Rheault J.-G."/>
            <person name="Kukavica-Ibrulj I."/>
            <person name="Dupont M.-J."/>
            <person name="Charette S.J."/>
            <person name="Boyle B."/>
            <person name="Levesque R.C."/>
        </authorList>
    </citation>
    <scope>NUCLEOTIDE SEQUENCE [LARGE SCALE GENOMIC DNA]</scope>
    <source>
        <strain evidence="2 4">PA-W36</strain>
    </source>
</reference>
<comment type="caution">
    <text evidence="1">The sequence shown here is derived from an EMBL/GenBank/DDBJ whole genome shotgun (WGS) entry which is preliminary data.</text>
</comment>
<evidence type="ECO:0000313" key="4">
    <source>
        <dbReference type="Proteomes" id="UP000284767"/>
    </source>
</evidence>
<evidence type="ECO:0000313" key="1">
    <source>
        <dbReference type="EMBL" id="OTI54594.1"/>
    </source>
</evidence>
<dbReference type="AlphaFoldDB" id="A0A241XEN0"/>
<evidence type="ECO:0000313" key="2">
    <source>
        <dbReference type="EMBL" id="RPM15074.1"/>
    </source>
</evidence>
<dbReference type="Proteomes" id="UP000284767">
    <property type="component" value="Unassembled WGS sequence"/>
</dbReference>
<gene>
    <name evidence="1" type="ORF">CAZ10_37175</name>
    <name evidence="2" type="ORF">IPC1295_14765</name>
</gene>
<dbReference type="EMBL" id="NSNE01000008">
    <property type="protein sequence ID" value="RPM15074.1"/>
    <property type="molecule type" value="Genomic_DNA"/>
</dbReference>
<protein>
    <submittedName>
        <fullName evidence="1">Uncharacterized protein</fullName>
    </submittedName>
</protein>
<evidence type="ECO:0000313" key="3">
    <source>
        <dbReference type="Proteomes" id="UP000194857"/>
    </source>
</evidence>
<dbReference type="EMBL" id="NFFZ01000047">
    <property type="protein sequence ID" value="OTI54594.1"/>
    <property type="molecule type" value="Genomic_DNA"/>
</dbReference>
<name>A0A241XEN0_PSEAI</name>
<sequence>MRKENISAEITERAFDFFYWFSRFEFSLKENGYLKYNNPGDRAEPGWDNFVQNHSDKYSLSQSATALIEQSPEQQIVLPGRELGWRPVKLDQHNSDLARVARLLKTVRNNLFHGGKHRGDCRLLSVREAGRPLASAELELRREHGEPIGRPWSPKHLSTVQLREFDNAPVPTDSPAGQAYRWFMERIRSGAIATNLNWPDMTVHMTRFANGRWKAGLAEATAKWLLTQLEDR</sequence>
<reference evidence="1 3" key="1">
    <citation type="submission" date="2017-05" db="EMBL/GenBank/DDBJ databases">
        <authorList>
            <person name="Song R."/>
            <person name="Chenine A.L."/>
            <person name="Ruprecht R.M."/>
        </authorList>
    </citation>
    <scope>NUCLEOTIDE SEQUENCE [LARGE SCALE GENOMIC DNA]</scope>
    <source>
        <strain evidence="1 3">S567_C10_BS</strain>
    </source>
</reference>
<proteinExistence type="predicted"/>
<dbReference type="Proteomes" id="UP000194857">
    <property type="component" value="Unassembled WGS sequence"/>
</dbReference>
<accession>A0A241XEN0</accession>